<proteinExistence type="predicted"/>
<dbReference type="GO" id="GO:0003677">
    <property type="term" value="F:DNA binding"/>
    <property type="evidence" value="ECO:0007669"/>
    <property type="project" value="InterPro"/>
</dbReference>
<dbReference type="EMBL" id="CP016199">
    <property type="protein sequence ID" value="ASS38494.1"/>
    <property type="molecule type" value="Genomic_DNA"/>
</dbReference>
<protein>
    <recommendedName>
        <fullName evidence="3">DNA-binding protein</fullName>
    </recommendedName>
</protein>
<accession>A0A223AU73</accession>
<reference evidence="2" key="1">
    <citation type="submission" date="2016-05" db="EMBL/GenBank/DDBJ databases">
        <authorList>
            <person name="Holder M.E."/>
            <person name="Ajami N.J."/>
            <person name="Petrosino J.F."/>
        </authorList>
    </citation>
    <scope>NUCLEOTIDE SEQUENCE [LARGE SCALE GENOMIC DNA]</scope>
    <source>
        <strain evidence="2">ATCC 700696</strain>
    </source>
</reference>
<evidence type="ECO:0000313" key="1">
    <source>
        <dbReference type="EMBL" id="ASS38494.1"/>
    </source>
</evidence>
<dbReference type="Proteomes" id="UP000214689">
    <property type="component" value="Chromosome"/>
</dbReference>
<sequence length="63" mass="7590">MFKNLQKEMKEQHISNRDIARAIGKDERSISNKLSGRTDFTRIEMFTIRDTFFPEMTLEYLFL</sequence>
<keyword evidence="2" id="KW-1185">Reference proteome</keyword>
<evidence type="ECO:0008006" key="3">
    <source>
        <dbReference type="Google" id="ProtNLM"/>
    </source>
</evidence>
<evidence type="ECO:0000313" key="2">
    <source>
        <dbReference type="Proteomes" id="UP000214689"/>
    </source>
</evidence>
<name>A0A223AU73_9FIRM</name>
<dbReference type="SUPFAM" id="SSF47413">
    <property type="entry name" value="lambda repressor-like DNA-binding domains"/>
    <property type="match status" value="1"/>
</dbReference>
<organism evidence="1 2">
    <name type="scientific">Mogibacterium pumilum</name>
    <dbReference type="NCBI Taxonomy" id="86332"/>
    <lineage>
        <taxon>Bacteria</taxon>
        <taxon>Bacillati</taxon>
        <taxon>Bacillota</taxon>
        <taxon>Clostridia</taxon>
        <taxon>Peptostreptococcales</taxon>
        <taxon>Anaerovoracaceae</taxon>
        <taxon>Mogibacterium</taxon>
    </lineage>
</organism>
<dbReference type="InterPro" id="IPR010982">
    <property type="entry name" value="Lambda_DNA-bd_dom_sf"/>
</dbReference>
<gene>
    <name evidence="1" type="ORF">AXF17_02180</name>
</gene>
<dbReference type="AlphaFoldDB" id="A0A223AU73"/>